<dbReference type="SUPFAM" id="SSF53474">
    <property type="entry name" value="alpha/beta-Hydrolases"/>
    <property type="match status" value="1"/>
</dbReference>
<dbReference type="Gene3D" id="3.40.50.1820">
    <property type="entry name" value="alpha/beta hydrolase"/>
    <property type="match status" value="1"/>
</dbReference>
<dbReference type="Proteomes" id="UP000585050">
    <property type="component" value="Unassembled WGS sequence"/>
</dbReference>
<comment type="caution">
    <text evidence="3">The sequence shown here is derived from an EMBL/GenBank/DDBJ whole genome shotgun (WGS) entry which is preliminary data.</text>
</comment>
<organism evidence="3 4">
    <name type="scientific">Flammeovirga agarivorans</name>
    <dbReference type="NCBI Taxonomy" id="2726742"/>
    <lineage>
        <taxon>Bacteria</taxon>
        <taxon>Pseudomonadati</taxon>
        <taxon>Bacteroidota</taxon>
        <taxon>Cytophagia</taxon>
        <taxon>Cytophagales</taxon>
        <taxon>Flammeovirgaceae</taxon>
        <taxon>Flammeovirga</taxon>
    </lineage>
</organism>
<dbReference type="InterPro" id="IPR049492">
    <property type="entry name" value="BD-FAE-like_dom"/>
</dbReference>
<dbReference type="RefSeq" id="WP_168881322.1">
    <property type="nucleotide sequence ID" value="NZ_JABAIL010000002.1"/>
</dbReference>
<dbReference type="PANTHER" id="PTHR48081:SF9">
    <property type="entry name" value="CARBOXYLESTERASE"/>
    <property type="match status" value="1"/>
</dbReference>
<keyword evidence="4" id="KW-1185">Reference proteome</keyword>
<gene>
    <name evidence="3" type="ORF">HGP29_05230</name>
</gene>
<dbReference type="Pfam" id="PF20434">
    <property type="entry name" value="BD-FAE"/>
    <property type="match status" value="1"/>
</dbReference>
<dbReference type="PANTHER" id="PTHR48081">
    <property type="entry name" value="AB HYDROLASE SUPERFAMILY PROTEIN C4A8.06C"/>
    <property type="match status" value="1"/>
</dbReference>
<sequence>MKKHILLPLFFLISFVSFCQVKTIKYSQKNNIPYYSEAVRGGDDYIKERCVLDVYYPTNIQDYPTIVWFHGGGLTSYHKEIPETLKEQGVAVIGVNYRLYPKVKAPKYIDDAAAAVAWVFKNIEDFGGDASKIIIAGHSAGGYLASMVGLDKSYLQKHDIDANDIAGLVPFSGHCITHFTVRKERGIEGEQPIIDNLAPLYHVRPDAPPLLLITGDRELELLGRYEENAYMYRMMKVAGHKDTRLLELDGYDHGMVYPALPLLLKEVERICGQ</sequence>
<accession>A0A7X8SI05</accession>
<evidence type="ECO:0000256" key="1">
    <source>
        <dbReference type="ARBA" id="ARBA00022801"/>
    </source>
</evidence>
<dbReference type="PROSITE" id="PS00122">
    <property type="entry name" value="CARBOXYLESTERASE_B_1"/>
    <property type="match status" value="1"/>
</dbReference>
<evidence type="ECO:0000313" key="4">
    <source>
        <dbReference type="Proteomes" id="UP000585050"/>
    </source>
</evidence>
<dbReference type="InterPro" id="IPR029058">
    <property type="entry name" value="AB_hydrolase_fold"/>
</dbReference>
<protein>
    <submittedName>
        <fullName evidence="3">Alpha/beta hydrolase</fullName>
    </submittedName>
</protein>
<dbReference type="InterPro" id="IPR019826">
    <property type="entry name" value="Carboxylesterase_B_AS"/>
</dbReference>
<evidence type="ECO:0000259" key="2">
    <source>
        <dbReference type="Pfam" id="PF20434"/>
    </source>
</evidence>
<dbReference type="AlphaFoldDB" id="A0A7X8SI05"/>
<dbReference type="GO" id="GO:0016787">
    <property type="term" value="F:hydrolase activity"/>
    <property type="evidence" value="ECO:0007669"/>
    <property type="project" value="UniProtKB-KW"/>
</dbReference>
<reference evidence="3 4" key="1">
    <citation type="submission" date="2020-04" db="EMBL/GenBank/DDBJ databases">
        <title>Flammeovirga sp. SR4, a novel species isolated from seawater.</title>
        <authorList>
            <person name="Wang X."/>
        </authorList>
    </citation>
    <scope>NUCLEOTIDE SEQUENCE [LARGE SCALE GENOMIC DNA]</scope>
    <source>
        <strain evidence="3 4">SR4</strain>
    </source>
</reference>
<name>A0A7X8SI05_9BACT</name>
<feature type="domain" description="BD-FAE-like" evidence="2">
    <location>
        <begin position="52"/>
        <end position="153"/>
    </location>
</feature>
<proteinExistence type="predicted"/>
<evidence type="ECO:0000313" key="3">
    <source>
        <dbReference type="EMBL" id="NLR90596.1"/>
    </source>
</evidence>
<keyword evidence="1 3" id="KW-0378">Hydrolase</keyword>
<dbReference type="EMBL" id="JABAIL010000002">
    <property type="protein sequence ID" value="NLR90596.1"/>
    <property type="molecule type" value="Genomic_DNA"/>
</dbReference>
<dbReference type="InterPro" id="IPR050300">
    <property type="entry name" value="GDXG_lipolytic_enzyme"/>
</dbReference>